<feature type="domain" description="VTT" evidence="8">
    <location>
        <begin position="30"/>
        <end position="160"/>
    </location>
</feature>
<evidence type="ECO:0000313" key="12">
    <source>
        <dbReference type="Proteomes" id="UP000030905"/>
    </source>
</evidence>
<feature type="transmembrane region" description="Helical" evidence="7">
    <location>
        <begin position="48"/>
        <end position="69"/>
    </location>
</feature>
<comment type="similarity">
    <text evidence="2">Belongs to the DedA family.</text>
</comment>
<feature type="transmembrane region" description="Helical" evidence="7">
    <location>
        <begin position="12"/>
        <end position="28"/>
    </location>
</feature>
<dbReference type="KEGG" id="cpae:CPAST_c23750"/>
<evidence type="ECO:0000256" key="7">
    <source>
        <dbReference type="SAM" id="Phobius"/>
    </source>
</evidence>
<proteinExistence type="inferred from homology"/>
<dbReference type="EMBL" id="CP009268">
    <property type="protein sequence ID" value="AJA52433.1"/>
    <property type="molecule type" value="Genomic_DNA"/>
</dbReference>
<keyword evidence="12" id="KW-1185">Reference proteome</keyword>
<reference evidence="9 12" key="1">
    <citation type="journal article" date="2015" name="Genome Announc.">
        <title>Complete Genome Sequence of the Nitrogen-Fixing and Solvent-Producing Clostridium pasteurianum DSM 525.</title>
        <authorList>
            <person name="Poehlein A."/>
            <person name="Grosse-Honebrink A."/>
            <person name="Zhang Y."/>
            <person name="Minton N.P."/>
            <person name="Daniel R."/>
        </authorList>
    </citation>
    <scope>NUCLEOTIDE SEQUENCE [LARGE SCALE GENOMIC DNA]</scope>
    <source>
        <strain evidence="9">DSM 525</strain>
        <strain evidence="12">DSM 525 / ATCC 6013</strain>
    </source>
</reference>
<dbReference type="eggNOG" id="COG0586">
    <property type="taxonomic scope" value="Bacteria"/>
</dbReference>
<name>A0A0H3JAC6_CLOPA</name>
<evidence type="ECO:0000313" key="10">
    <source>
        <dbReference type="EMBL" id="KRU11557.1"/>
    </source>
</evidence>
<gene>
    <name evidence="9" type="primary">apl</name>
    <name evidence="9" type="ORF">CLPA_c23750</name>
    <name evidence="10" type="ORF">CP6013_00804</name>
</gene>
<reference evidence="10 11" key="3">
    <citation type="journal article" name="Genome Announc.">
        <title>Improved Draft Genome Sequence of Clostridium pasteurianum Strain ATCC 6013 (DSM 525) Using a Hybrid Next-Generation Sequencing Approach.</title>
        <authorList>
            <person name="Pyne M.E."/>
            <person name="Utturkar S."/>
            <person name="Brown S.D."/>
            <person name="Moo-Young M."/>
            <person name="Chung D.A."/>
            <person name="Chou C.P."/>
        </authorList>
    </citation>
    <scope>NUCLEOTIDE SEQUENCE [LARGE SCALE GENOMIC DNA]</scope>
    <source>
        <strain evidence="10 11">ATCC 6013</strain>
    </source>
</reference>
<sequence>MEQYIIAIIEEIGYLGVFLLIAVENFFPPIPSEIILTFSGFMTTKSNITLEGVILSATAGSVVGAIVLYKIGQLLGALKFNELVERYGRVLRIKGKDVDRAYLWFEKYENKTVFLCRMVPLLRSLISIPAGISKMKFSSFLLLTTAGSLIWNIVLIGAGAILGDKWQQILGFLDVYSKVVVILLALFIFVFFIYLFTRRKKA</sequence>
<evidence type="ECO:0000259" key="8">
    <source>
        <dbReference type="Pfam" id="PF09335"/>
    </source>
</evidence>
<dbReference type="KEGG" id="cpat:CLPA_c23750"/>
<accession>A0A0H3JAC6</accession>
<evidence type="ECO:0000256" key="6">
    <source>
        <dbReference type="ARBA" id="ARBA00023136"/>
    </source>
</evidence>
<feature type="transmembrane region" description="Helical" evidence="7">
    <location>
        <begin position="140"/>
        <end position="163"/>
    </location>
</feature>
<dbReference type="GO" id="GO:0005886">
    <property type="term" value="C:plasma membrane"/>
    <property type="evidence" value="ECO:0007669"/>
    <property type="project" value="UniProtKB-SubCell"/>
</dbReference>
<dbReference type="Proteomes" id="UP000030905">
    <property type="component" value="Chromosome"/>
</dbReference>
<dbReference type="EMBL" id="JPGY02000001">
    <property type="protein sequence ID" value="KRU11557.1"/>
    <property type="molecule type" value="Genomic_DNA"/>
</dbReference>
<dbReference type="InterPro" id="IPR032816">
    <property type="entry name" value="VTT_dom"/>
</dbReference>
<evidence type="ECO:0000313" key="11">
    <source>
        <dbReference type="Proteomes" id="UP000028042"/>
    </source>
</evidence>
<evidence type="ECO:0000256" key="5">
    <source>
        <dbReference type="ARBA" id="ARBA00022989"/>
    </source>
</evidence>
<dbReference type="PANTHER" id="PTHR42709">
    <property type="entry name" value="ALKALINE PHOSPHATASE LIKE PROTEIN"/>
    <property type="match status" value="1"/>
</dbReference>
<organism evidence="9 12">
    <name type="scientific">Clostridium pasteurianum DSM 525 = ATCC 6013</name>
    <dbReference type="NCBI Taxonomy" id="1262449"/>
    <lineage>
        <taxon>Bacteria</taxon>
        <taxon>Bacillati</taxon>
        <taxon>Bacillota</taxon>
        <taxon>Clostridia</taxon>
        <taxon>Eubacteriales</taxon>
        <taxon>Clostridiaceae</taxon>
        <taxon>Clostridium</taxon>
    </lineage>
</organism>
<dbReference type="InterPro" id="IPR051311">
    <property type="entry name" value="DedA_domain"/>
</dbReference>
<evidence type="ECO:0000256" key="2">
    <source>
        <dbReference type="ARBA" id="ARBA00010792"/>
    </source>
</evidence>
<evidence type="ECO:0000256" key="4">
    <source>
        <dbReference type="ARBA" id="ARBA00022692"/>
    </source>
</evidence>
<evidence type="ECO:0000313" key="9">
    <source>
        <dbReference type="EMBL" id="AJA52433.1"/>
    </source>
</evidence>
<feature type="transmembrane region" description="Helical" evidence="7">
    <location>
        <begin position="175"/>
        <end position="196"/>
    </location>
</feature>
<keyword evidence="4 7" id="KW-0812">Transmembrane</keyword>
<dbReference type="PANTHER" id="PTHR42709:SF6">
    <property type="entry name" value="UNDECAPRENYL PHOSPHATE TRANSPORTER A"/>
    <property type="match status" value="1"/>
</dbReference>
<dbReference type="RefSeq" id="WP_003441335.1">
    <property type="nucleotide sequence ID" value="NZ_ANZB01000002.1"/>
</dbReference>
<evidence type="ECO:0000256" key="1">
    <source>
        <dbReference type="ARBA" id="ARBA00004651"/>
    </source>
</evidence>
<reference evidence="10" key="2">
    <citation type="submission" date="2015-10" db="EMBL/GenBank/DDBJ databases">
        <title>Improved Draft Genome Sequence of Clostridium pasteurianum Strain ATCC 6013 (DSM 525) Using a Hybrid Next-Generation Sequencing Approach.</title>
        <authorList>
            <person name="Pyne M.E."/>
            <person name="Utturkar S.M."/>
            <person name="Brown S.D."/>
            <person name="Moo-Young M."/>
            <person name="Chung D.A."/>
            <person name="Chou P.C."/>
        </authorList>
    </citation>
    <scope>NUCLEOTIDE SEQUENCE</scope>
    <source>
        <strain evidence="10">ATCC 6013</strain>
    </source>
</reference>
<dbReference type="GeneID" id="93074519"/>
<dbReference type="Pfam" id="PF09335">
    <property type="entry name" value="VTT_dom"/>
    <property type="match status" value="1"/>
</dbReference>
<protein>
    <submittedName>
        <fullName evidence="9">Alkaline phosphatase-like protein</fullName>
    </submittedName>
    <submittedName>
        <fullName evidence="10">SNARE associated protein</fullName>
    </submittedName>
</protein>
<dbReference type="Proteomes" id="UP000028042">
    <property type="component" value="Unassembled WGS sequence"/>
</dbReference>
<keyword evidence="6 7" id="KW-0472">Membrane</keyword>
<comment type="subcellular location">
    <subcellularLocation>
        <location evidence="1">Cell membrane</location>
        <topology evidence="1">Multi-pass membrane protein</topology>
    </subcellularLocation>
</comment>
<keyword evidence="5 7" id="KW-1133">Transmembrane helix</keyword>
<dbReference type="PATRIC" id="fig|1262449.3.peg.615"/>
<dbReference type="AlphaFoldDB" id="A0A0H3JAC6"/>
<evidence type="ECO:0000256" key="3">
    <source>
        <dbReference type="ARBA" id="ARBA00022475"/>
    </source>
</evidence>
<keyword evidence="3" id="KW-1003">Cell membrane</keyword>